<evidence type="ECO:0000313" key="11">
    <source>
        <dbReference type="Proteomes" id="UP000095621"/>
    </source>
</evidence>
<evidence type="ECO:0000313" key="10">
    <source>
        <dbReference type="EMBL" id="CUQ75419.1"/>
    </source>
</evidence>
<keyword evidence="5 7" id="KW-1133">Transmembrane helix</keyword>
<evidence type="ECO:0000256" key="2">
    <source>
        <dbReference type="ARBA" id="ARBA00007362"/>
    </source>
</evidence>
<proteinExistence type="inferred from homology"/>
<evidence type="ECO:0000256" key="1">
    <source>
        <dbReference type="ARBA" id="ARBA00004651"/>
    </source>
</evidence>
<evidence type="ECO:0000256" key="6">
    <source>
        <dbReference type="ARBA" id="ARBA00023136"/>
    </source>
</evidence>
<feature type="domain" description="EamA" evidence="9">
    <location>
        <begin position="5"/>
        <end position="155"/>
    </location>
</feature>
<dbReference type="Pfam" id="PF00892">
    <property type="entry name" value="EamA"/>
    <property type="match status" value="2"/>
</dbReference>
<keyword evidence="6 7" id="KW-0472">Membrane</keyword>
<feature type="signal peptide" evidence="8">
    <location>
        <begin position="1"/>
        <end position="22"/>
    </location>
</feature>
<dbReference type="InterPro" id="IPR037185">
    <property type="entry name" value="EmrE-like"/>
</dbReference>
<feature type="transmembrane region" description="Helical" evidence="7">
    <location>
        <begin position="164"/>
        <end position="185"/>
    </location>
</feature>
<dbReference type="AlphaFoldDB" id="A0A174YRU2"/>
<dbReference type="Proteomes" id="UP000095621">
    <property type="component" value="Unassembled WGS sequence"/>
</dbReference>
<feature type="transmembrane region" description="Helical" evidence="7">
    <location>
        <begin position="226"/>
        <end position="244"/>
    </location>
</feature>
<evidence type="ECO:0000256" key="4">
    <source>
        <dbReference type="ARBA" id="ARBA00022692"/>
    </source>
</evidence>
<comment type="similarity">
    <text evidence="2">Belongs to the EamA transporter family.</text>
</comment>
<evidence type="ECO:0000256" key="7">
    <source>
        <dbReference type="SAM" id="Phobius"/>
    </source>
</evidence>
<dbReference type="SUPFAM" id="SSF103481">
    <property type="entry name" value="Multidrug resistance efflux transporter EmrE"/>
    <property type="match status" value="1"/>
</dbReference>
<reference evidence="10 11" key="1">
    <citation type="submission" date="2015-09" db="EMBL/GenBank/DDBJ databases">
        <authorList>
            <consortium name="Pathogen Informatics"/>
        </authorList>
    </citation>
    <scope>NUCLEOTIDE SEQUENCE [LARGE SCALE GENOMIC DNA]</scope>
    <source>
        <strain evidence="10 11">2789STDY5834875</strain>
    </source>
</reference>
<evidence type="ECO:0000256" key="5">
    <source>
        <dbReference type="ARBA" id="ARBA00022989"/>
    </source>
</evidence>
<gene>
    <name evidence="10" type="ORF">ERS852490_00502</name>
</gene>
<dbReference type="PANTHER" id="PTHR42920:SF5">
    <property type="entry name" value="EAMA DOMAIN-CONTAINING PROTEIN"/>
    <property type="match status" value="1"/>
</dbReference>
<sequence length="309" mass="32614">MNNIKGSLILLLAAFIWGTAFVAQTSGAGAVGTFTFNTARSIVGALFLAVVIVIKNVLDKRNNSGKVINTENNSRLQTWPLGAGIICGIVLFAAMTFQQYGISVYPQGVAASGRSGFITATYVVMVSVVSVFMGKKMHWIIGVSVTGCVAGMYLLCMSGGVSGIYLGDVLVFLGAICFTIHILVIDKFSSADSMKMSCIQFIVIAIISTFAMIFKENITFAGIKAALVPILYAGVLSSGIAYTLQMVGQKYAQPSVASIVMSLESVFAVLAGWIVLGELLKPKEIMGCVLVFAAVILAQVPGMKKGDTK</sequence>
<comment type="subcellular location">
    <subcellularLocation>
        <location evidence="1">Cell membrane</location>
        <topology evidence="1">Multi-pass membrane protein</topology>
    </subcellularLocation>
</comment>
<evidence type="ECO:0000256" key="3">
    <source>
        <dbReference type="ARBA" id="ARBA00022475"/>
    </source>
</evidence>
<protein>
    <submittedName>
        <fullName evidence="10">Predicted permease, DMT superfamily</fullName>
    </submittedName>
</protein>
<keyword evidence="3" id="KW-1003">Cell membrane</keyword>
<feature type="transmembrane region" description="Helical" evidence="7">
    <location>
        <begin position="79"/>
        <end position="102"/>
    </location>
</feature>
<name>A0A174YRU2_9FIRM</name>
<dbReference type="OrthoDB" id="9804865at2"/>
<feature type="transmembrane region" description="Helical" evidence="7">
    <location>
        <begin position="197"/>
        <end position="214"/>
    </location>
</feature>
<feature type="transmembrane region" description="Helical" evidence="7">
    <location>
        <begin position="139"/>
        <end position="158"/>
    </location>
</feature>
<keyword evidence="4 7" id="KW-0812">Transmembrane</keyword>
<evidence type="ECO:0000259" key="9">
    <source>
        <dbReference type="Pfam" id="PF00892"/>
    </source>
</evidence>
<keyword evidence="8" id="KW-0732">Signal</keyword>
<dbReference type="PANTHER" id="PTHR42920">
    <property type="entry name" value="OS03G0707200 PROTEIN-RELATED"/>
    <property type="match status" value="1"/>
</dbReference>
<dbReference type="EMBL" id="CZBU01000001">
    <property type="protein sequence ID" value="CUQ75419.1"/>
    <property type="molecule type" value="Genomic_DNA"/>
</dbReference>
<feature type="chain" id="PRO_5008038304" evidence="8">
    <location>
        <begin position="23"/>
        <end position="309"/>
    </location>
</feature>
<accession>A0A174YRU2</accession>
<feature type="domain" description="EamA" evidence="9">
    <location>
        <begin position="166"/>
        <end position="297"/>
    </location>
</feature>
<feature type="transmembrane region" description="Helical" evidence="7">
    <location>
        <begin position="282"/>
        <end position="300"/>
    </location>
</feature>
<evidence type="ECO:0000256" key="8">
    <source>
        <dbReference type="SAM" id="SignalP"/>
    </source>
</evidence>
<dbReference type="InterPro" id="IPR000620">
    <property type="entry name" value="EamA_dom"/>
</dbReference>
<feature type="transmembrane region" description="Helical" evidence="7">
    <location>
        <begin position="256"/>
        <end position="276"/>
    </location>
</feature>
<feature type="transmembrane region" description="Helical" evidence="7">
    <location>
        <begin position="38"/>
        <end position="58"/>
    </location>
</feature>
<feature type="transmembrane region" description="Helical" evidence="7">
    <location>
        <begin position="114"/>
        <end position="132"/>
    </location>
</feature>
<dbReference type="Gene3D" id="1.10.3730.20">
    <property type="match status" value="1"/>
</dbReference>
<dbReference type="RefSeq" id="WP_055214430.1">
    <property type="nucleotide sequence ID" value="NZ_CZBU01000001.1"/>
</dbReference>
<dbReference type="GO" id="GO:0005886">
    <property type="term" value="C:plasma membrane"/>
    <property type="evidence" value="ECO:0007669"/>
    <property type="project" value="UniProtKB-SubCell"/>
</dbReference>
<dbReference type="InterPro" id="IPR051258">
    <property type="entry name" value="Diverse_Substrate_Transporter"/>
</dbReference>
<organism evidence="10 11">
    <name type="scientific">Lachnospira eligens</name>
    <dbReference type="NCBI Taxonomy" id="39485"/>
    <lineage>
        <taxon>Bacteria</taxon>
        <taxon>Bacillati</taxon>
        <taxon>Bacillota</taxon>
        <taxon>Clostridia</taxon>
        <taxon>Lachnospirales</taxon>
        <taxon>Lachnospiraceae</taxon>
        <taxon>Lachnospira</taxon>
    </lineage>
</organism>